<feature type="chain" id="PRO_5047375555" evidence="4">
    <location>
        <begin position="27"/>
        <end position="216"/>
    </location>
</feature>
<keyword evidence="7" id="KW-1185">Reference proteome</keyword>
<dbReference type="PROSITE" id="PS51257">
    <property type="entry name" value="PROKAR_LIPOPROTEIN"/>
    <property type="match status" value="1"/>
</dbReference>
<feature type="compositionally biased region" description="Basic and acidic residues" evidence="3">
    <location>
        <begin position="60"/>
        <end position="73"/>
    </location>
</feature>
<keyword evidence="4" id="KW-0732">Signal</keyword>
<name>A0ABU1WHS8_9BURK</name>
<comment type="caution">
    <text evidence="6">The sequence shown here is derived from an EMBL/GenBank/DDBJ whole genome shotgun (WGS) entry which is preliminary data.</text>
</comment>
<dbReference type="PANTHER" id="PTHR35603">
    <property type="match status" value="1"/>
</dbReference>
<evidence type="ECO:0000313" key="6">
    <source>
        <dbReference type="EMBL" id="MDR7148547.1"/>
    </source>
</evidence>
<keyword evidence="2" id="KW-0472">Membrane</keyword>
<gene>
    <name evidence="6" type="ORF">J2W49_000475</name>
</gene>
<feature type="signal peptide" evidence="4">
    <location>
        <begin position="1"/>
        <end position="26"/>
    </location>
</feature>
<feature type="domain" description="Glycine zipper 2TM" evidence="5">
    <location>
        <begin position="115"/>
        <end position="155"/>
    </location>
</feature>
<dbReference type="PANTHER" id="PTHR35603:SF2">
    <property type="entry name" value="OUTER MEMBRANE LIPOPROTEIN"/>
    <property type="match status" value="1"/>
</dbReference>
<reference evidence="6 7" key="1">
    <citation type="submission" date="2023-07" db="EMBL/GenBank/DDBJ databases">
        <title>Sorghum-associated microbial communities from plants grown in Nebraska, USA.</title>
        <authorList>
            <person name="Schachtman D."/>
        </authorList>
    </citation>
    <scope>NUCLEOTIDE SEQUENCE [LARGE SCALE GENOMIC DNA]</scope>
    <source>
        <strain evidence="6 7">4249</strain>
    </source>
</reference>
<evidence type="ECO:0000256" key="2">
    <source>
        <dbReference type="ARBA" id="ARBA00023136"/>
    </source>
</evidence>
<dbReference type="RefSeq" id="WP_310311256.1">
    <property type="nucleotide sequence ID" value="NZ_JAVDWU010000001.1"/>
</dbReference>
<evidence type="ECO:0000256" key="1">
    <source>
        <dbReference type="ARBA" id="ARBA00004370"/>
    </source>
</evidence>
<evidence type="ECO:0000259" key="5">
    <source>
        <dbReference type="Pfam" id="PF05433"/>
    </source>
</evidence>
<evidence type="ECO:0000313" key="7">
    <source>
        <dbReference type="Proteomes" id="UP001265700"/>
    </source>
</evidence>
<feature type="region of interest" description="Disordered" evidence="3">
    <location>
        <begin position="54"/>
        <end position="73"/>
    </location>
</feature>
<evidence type="ECO:0000256" key="4">
    <source>
        <dbReference type="SAM" id="SignalP"/>
    </source>
</evidence>
<accession>A0ABU1WHS8</accession>
<dbReference type="InterPro" id="IPR008816">
    <property type="entry name" value="Gly_zipper_2TM_dom"/>
</dbReference>
<proteinExistence type="predicted"/>
<sequence length="216" mass="23276">MKTSTPRSFKGLLPSALTAVAVLALAGCAAPYPYPVYEQPVAQAPQPVYTYPAPQVQQQENRREEGRRDYRRRDRERLFDVPVTSVRAVMGERGQRCWIERENVPVTRGPANMPGAVVGAVIGGILGHQIGGGSGRDIATAGGVVAGAVVGSNVGRSGGYGGTQTQDVQRCTTDHSRSTPDYWDVTYNFRGVEHRVQMTEPPGRTVTVNGDGEPRI</sequence>
<comment type="subcellular location">
    <subcellularLocation>
        <location evidence="1">Membrane</location>
    </subcellularLocation>
</comment>
<organism evidence="6 7">
    <name type="scientific">Hydrogenophaga palleronii</name>
    <dbReference type="NCBI Taxonomy" id="65655"/>
    <lineage>
        <taxon>Bacteria</taxon>
        <taxon>Pseudomonadati</taxon>
        <taxon>Pseudomonadota</taxon>
        <taxon>Betaproteobacteria</taxon>
        <taxon>Burkholderiales</taxon>
        <taxon>Comamonadaceae</taxon>
        <taxon>Hydrogenophaga</taxon>
    </lineage>
</organism>
<dbReference type="InterPro" id="IPR051407">
    <property type="entry name" value="Bact_OM_lipoprot/Surf_antigen"/>
</dbReference>
<dbReference type="Proteomes" id="UP001265700">
    <property type="component" value="Unassembled WGS sequence"/>
</dbReference>
<dbReference type="EMBL" id="JAVDWU010000001">
    <property type="protein sequence ID" value="MDR7148547.1"/>
    <property type="molecule type" value="Genomic_DNA"/>
</dbReference>
<protein>
    <submittedName>
        <fullName evidence="6">Uncharacterized protein YcfJ</fullName>
    </submittedName>
</protein>
<dbReference type="Pfam" id="PF05433">
    <property type="entry name" value="Rick_17kDa_Anti"/>
    <property type="match status" value="1"/>
</dbReference>
<evidence type="ECO:0000256" key="3">
    <source>
        <dbReference type="SAM" id="MobiDB-lite"/>
    </source>
</evidence>